<reference evidence="7 8" key="1">
    <citation type="journal article" date="2018" name="Nat. Ecol. Evol.">
        <title>Pezizomycetes genomes reveal the molecular basis of ectomycorrhizal truffle lifestyle.</title>
        <authorList>
            <person name="Murat C."/>
            <person name="Payen T."/>
            <person name="Noel B."/>
            <person name="Kuo A."/>
            <person name="Morin E."/>
            <person name="Chen J."/>
            <person name="Kohler A."/>
            <person name="Krizsan K."/>
            <person name="Balestrini R."/>
            <person name="Da Silva C."/>
            <person name="Montanini B."/>
            <person name="Hainaut M."/>
            <person name="Levati E."/>
            <person name="Barry K.W."/>
            <person name="Belfiori B."/>
            <person name="Cichocki N."/>
            <person name="Clum A."/>
            <person name="Dockter R.B."/>
            <person name="Fauchery L."/>
            <person name="Guy J."/>
            <person name="Iotti M."/>
            <person name="Le Tacon F."/>
            <person name="Lindquist E.A."/>
            <person name="Lipzen A."/>
            <person name="Malagnac F."/>
            <person name="Mello A."/>
            <person name="Molinier V."/>
            <person name="Miyauchi S."/>
            <person name="Poulain J."/>
            <person name="Riccioni C."/>
            <person name="Rubini A."/>
            <person name="Sitrit Y."/>
            <person name="Splivallo R."/>
            <person name="Traeger S."/>
            <person name="Wang M."/>
            <person name="Zifcakova L."/>
            <person name="Wipf D."/>
            <person name="Zambonelli A."/>
            <person name="Paolocci F."/>
            <person name="Nowrousian M."/>
            <person name="Ottonello S."/>
            <person name="Baldrian P."/>
            <person name="Spatafora J.W."/>
            <person name="Henrissat B."/>
            <person name="Nagy L.G."/>
            <person name="Aury J.M."/>
            <person name="Wincker P."/>
            <person name="Grigoriev I.V."/>
            <person name="Bonfante P."/>
            <person name="Martin F.M."/>
        </authorList>
    </citation>
    <scope>NUCLEOTIDE SEQUENCE [LARGE SCALE GENOMIC DNA]</scope>
    <source>
        <strain evidence="7 8">CCBAS932</strain>
    </source>
</reference>
<keyword evidence="8" id="KW-1185">Reference proteome</keyword>
<dbReference type="PROSITE" id="PS51886">
    <property type="entry name" value="TLDC"/>
    <property type="match status" value="1"/>
</dbReference>
<evidence type="ECO:0000313" key="7">
    <source>
        <dbReference type="EMBL" id="RPB11411.1"/>
    </source>
</evidence>
<evidence type="ECO:0000256" key="5">
    <source>
        <dbReference type="ARBA" id="ARBA00022490"/>
    </source>
</evidence>
<dbReference type="FunCoup" id="A0A3N4KSU7">
    <property type="interactions" value="8"/>
</dbReference>
<dbReference type="InParanoid" id="A0A3N4KSU7"/>
<evidence type="ECO:0000256" key="4">
    <source>
        <dbReference type="ARBA" id="ARBA00015163"/>
    </source>
</evidence>
<comment type="function">
    <text evidence="1">May be involved in a process influencing telomere capping.</text>
</comment>
<name>A0A3N4KSU7_9PEZI</name>
<evidence type="ECO:0000313" key="8">
    <source>
        <dbReference type="Proteomes" id="UP000277580"/>
    </source>
</evidence>
<dbReference type="GO" id="GO:0005634">
    <property type="term" value="C:nucleus"/>
    <property type="evidence" value="ECO:0007669"/>
    <property type="project" value="TreeGrafter"/>
</dbReference>
<accession>A0A3N4KSU7</accession>
<dbReference type="AlphaFoldDB" id="A0A3N4KSU7"/>
<dbReference type="Pfam" id="PF07534">
    <property type="entry name" value="TLD"/>
    <property type="match status" value="1"/>
</dbReference>
<dbReference type="STRING" id="1392247.A0A3N4KSU7"/>
<evidence type="ECO:0000256" key="2">
    <source>
        <dbReference type="ARBA" id="ARBA00004496"/>
    </source>
</evidence>
<gene>
    <name evidence="7" type="ORF">P167DRAFT_575424</name>
</gene>
<protein>
    <recommendedName>
        <fullName evidence="4">Restriction of telomere capping protein 5</fullName>
    </recommendedName>
</protein>
<dbReference type="Proteomes" id="UP000277580">
    <property type="component" value="Unassembled WGS sequence"/>
</dbReference>
<keyword evidence="5" id="KW-0963">Cytoplasm</keyword>
<proteinExistence type="inferred from homology"/>
<dbReference type="EMBL" id="ML119136">
    <property type="protein sequence ID" value="RPB11411.1"/>
    <property type="molecule type" value="Genomic_DNA"/>
</dbReference>
<comment type="similarity">
    <text evidence="3">Belongs to the RTC5 family.</text>
</comment>
<comment type="subcellular location">
    <subcellularLocation>
        <location evidence="2">Cytoplasm</location>
    </subcellularLocation>
</comment>
<dbReference type="PANTHER" id="PTHR23354:SF130">
    <property type="entry name" value="RESTRICTION OF TELOMERE CAPPING PROTEIN 5"/>
    <property type="match status" value="1"/>
</dbReference>
<evidence type="ECO:0000259" key="6">
    <source>
        <dbReference type="PROSITE" id="PS51886"/>
    </source>
</evidence>
<organism evidence="7 8">
    <name type="scientific">Morchella conica CCBAS932</name>
    <dbReference type="NCBI Taxonomy" id="1392247"/>
    <lineage>
        <taxon>Eukaryota</taxon>
        <taxon>Fungi</taxon>
        <taxon>Dikarya</taxon>
        <taxon>Ascomycota</taxon>
        <taxon>Pezizomycotina</taxon>
        <taxon>Pezizomycetes</taxon>
        <taxon>Pezizales</taxon>
        <taxon>Morchellaceae</taxon>
        <taxon>Morchella</taxon>
    </lineage>
</organism>
<dbReference type="PANTHER" id="PTHR23354">
    <property type="entry name" value="NUCLEOLAR PROTEIN 7/ESTROGEN RECEPTOR COACTIVATOR-RELATED"/>
    <property type="match status" value="1"/>
</dbReference>
<dbReference type="GO" id="GO:0005737">
    <property type="term" value="C:cytoplasm"/>
    <property type="evidence" value="ECO:0007669"/>
    <property type="project" value="UniProtKB-SubCell"/>
</dbReference>
<sequence>MGQGQSGEVHKATAEELSLQLAEKFAQKCFSGVELYSFKDNFRSLADSTNSEGRFLYWNEDTLIRFLSIPDCLQVGSIIFQSTSYLGAFPFPSLSPAILNFEALVKVVTIFTGRYKKVLKRHPDPVKLLFRSLAVYDRQESEGEGGKEQQQVGEMEFEYYEDDDDDDLSLAALDALDAIEVFGQAEKSNISHSRIPLENLRNFVAFLLVAAPLEPNQPIAVFAERFSTPEALQELRDTAECVVRSFKSRDGKGILYRDFKKTIKESMPFLFDGLCPLFEHLLFCKKVDNSTAVAEVEPLLPHTGKILDMNLLSQLSLFIKGDNLWRRLRPLYAGSEAGFSMGSFETKVVKWTAPTILLVSGTRISRTPETHQQKMFSDTLPPRKYAAGGEVDERVVYGVYMHRPWRVSHRDCFGDSQSILFQLAPTHRTFHASTASTDYAYFNKDDGIGFGSPVQKMKSSQRGPYLNLGPVSLTFDPALEFGVFQHIGHGGAFHTNDTRDEQEWQDLFEIEEIEVWGCGGDSEAEAQRKAWAWEEREALLRRQVNLGKDIEADRALLEMAGLIGQNRSGGST</sequence>
<dbReference type="InterPro" id="IPR006571">
    <property type="entry name" value="TLDc_dom"/>
</dbReference>
<evidence type="ECO:0000256" key="1">
    <source>
        <dbReference type="ARBA" id="ARBA00002738"/>
    </source>
</evidence>
<dbReference type="OrthoDB" id="289228at2759"/>
<feature type="domain" description="TLDc" evidence="6">
    <location>
        <begin position="305"/>
        <end position="519"/>
    </location>
</feature>
<dbReference type="SMART" id="SM00584">
    <property type="entry name" value="TLDc"/>
    <property type="match status" value="1"/>
</dbReference>
<dbReference type="GO" id="GO:0006979">
    <property type="term" value="P:response to oxidative stress"/>
    <property type="evidence" value="ECO:0007669"/>
    <property type="project" value="TreeGrafter"/>
</dbReference>
<evidence type="ECO:0000256" key="3">
    <source>
        <dbReference type="ARBA" id="ARBA00006731"/>
    </source>
</evidence>